<protein>
    <submittedName>
        <fullName evidence="1">Uncharacterized protein</fullName>
    </submittedName>
</protein>
<evidence type="ECO:0000313" key="2">
    <source>
        <dbReference type="Proteomes" id="UP000244978"/>
    </source>
</evidence>
<proteinExistence type="predicted"/>
<dbReference type="Proteomes" id="UP000244978">
    <property type="component" value="Unassembled WGS sequence"/>
</dbReference>
<accession>A0A2U1SX78</accession>
<name>A0A2U1SX78_9MICO</name>
<dbReference type="EMBL" id="QEEX01000002">
    <property type="protein sequence ID" value="PWB96209.1"/>
    <property type="molecule type" value="Genomic_DNA"/>
</dbReference>
<sequence length="346" mass="37675">MVHDPAGEGWLHGPRGRRAIASLLTSAEPALWTLQWHAAQAPRDSGMTEEFAQSIVEFAAANPNDFNDEAVRECLFDATSSAMYWQPPDEVDLLLASPAIVAALTPVARRVAESPAARWWDSPVDLDNQHYVQWTGDPTIDPPLLSGAANRMAAWKSNLLATERNAAAVSAEAASRSTGDWWSTPAHANLVTTTCGLPELGAAKLAFIEDTLGWTTATVWPLRPGSGCRVYEITGPDAWTALVERYPLDVTRSRRPDWFHTTGHDGPWWIPDWSAVAGDFDAVHLTVSGYLSTAGRALPAGGAHTVFAGWGPDETWWLGDVLELAGDPVDWRRDYASPSNTAWQRA</sequence>
<organism evidence="1 2">
    <name type="scientific">Homoserinimonas hongtaonis</name>
    <dbReference type="NCBI Taxonomy" id="2079791"/>
    <lineage>
        <taxon>Bacteria</taxon>
        <taxon>Bacillati</taxon>
        <taxon>Actinomycetota</taxon>
        <taxon>Actinomycetes</taxon>
        <taxon>Micrococcales</taxon>
        <taxon>Microbacteriaceae</taxon>
        <taxon>Homoserinimonas</taxon>
    </lineage>
</organism>
<dbReference type="RefSeq" id="WP_146181332.1">
    <property type="nucleotide sequence ID" value="NZ_QEEX01000002.1"/>
</dbReference>
<comment type="caution">
    <text evidence="1">The sequence shown here is derived from an EMBL/GenBank/DDBJ whole genome shotgun (WGS) entry which is preliminary data.</text>
</comment>
<gene>
    <name evidence="1" type="ORF">DF220_12645</name>
</gene>
<dbReference type="AlphaFoldDB" id="A0A2U1SX78"/>
<reference evidence="2" key="1">
    <citation type="submission" date="2018-04" db="EMBL/GenBank/DDBJ databases">
        <authorList>
            <person name="Liu S."/>
            <person name="Wang Z."/>
            <person name="Li J."/>
        </authorList>
    </citation>
    <scope>NUCLEOTIDE SEQUENCE [LARGE SCALE GENOMIC DNA]</scope>
    <source>
        <strain evidence="2">S1194</strain>
    </source>
</reference>
<keyword evidence="2" id="KW-1185">Reference proteome</keyword>
<evidence type="ECO:0000313" key="1">
    <source>
        <dbReference type="EMBL" id="PWB96209.1"/>
    </source>
</evidence>